<evidence type="ECO:0000256" key="3">
    <source>
        <dbReference type="ARBA" id="ARBA00022691"/>
    </source>
</evidence>
<keyword evidence="3" id="KW-0949">S-adenosyl-L-methionine</keyword>
<evidence type="ECO:0000256" key="1">
    <source>
        <dbReference type="ARBA" id="ARBA00012386"/>
    </source>
</evidence>
<dbReference type="PANTHER" id="PTHR21392:SF0">
    <property type="entry name" value="TRNA-URIDINE AMINOCARBOXYPROPYLTRANSFERASE 2"/>
    <property type="match status" value="1"/>
</dbReference>
<comment type="similarity">
    <text evidence="5">Belongs to the TDD superfamily. DTWD2 family.</text>
</comment>
<comment type="caution">
    <text evidence="8">The sequence shown here is derived from an EMBL/GenBank/DDBJ whole genome shotgun (WGS) entry which is preliminary data.</text>
</comment>
<sequence length="224" mass="24729">MATVPLLDLCLKDCTLLRGRKFSVEKDQGLSGALHTAMQMGIPIYVLFPGPEASDLADMYLLIAIDGTWRQGKEMYRMLMPLLKDFAPIVVHLPLDSIPHANWDCALKREPALGCTTTAEAVARAVGILEGSNDVRDALMAPLRHMTALQAQFDPATHARIECGNESLSRSKRNFGFKMPRALILFGDLLSKLHSLRILAKELRLQGGKSCQADLWYGHCLDGN</sequence>
<dbReference type="PANTHER" id="PTHR21392">
    <property type="entry name" value="TRNA-URIDINE AMINOCARBOXYPROPYLTRANSFERASE 2"/>
    <property type="match status" value="1"/>
</dbReference>
<evidence type="ECO:0000256" key="2">
    <source>
        <dbReference type="ARBA" id="ARBA00022679"/>
    </source>
</evidence>
<proteinExistence type="inferred from homology"/>
<dbReference type="InterPro" id="IPR039262">
    <property type="entry name" value="DTWD2/TAPT"/>
</dbReference>
<evidence type="ECO:0000313" key="8">
    <source>
        <dbReference type="EMBL" id="KAK9904675.1"/>
    </source>
</evidence>
<keyword evidence="2" id="KW-0808">Transferase</keyword>
<organism evidence="8 9">
    <name type="scientific">Coccomyxa subellipsoidea</name>
    <dbReference type="NCBI Taxonomy" id="248742"/>
    <lineage>
        <taxon>Eukaryota</taxon>
        <taxon>Viridiplantae</taxon>
        <taxon>Chlorophyta</taxon>
        <taxon>core chlorophytes</taxon>
        <taxon>Trebouxiophyceae</taxon>
        <taxon>Trebouxiophyceae incertae sedis</taxon>
        <taxon>Coccomyxaceae</taxon>
        <taxon>Coccomyxa</taxon>
    </lineage>
</organism>
<accession>A0ABR2YG80</accession>
<keyword evidence="4" id="KW-0819">tRNA processing</keyword>
<evidence type="ECO:0000313" key="9">
    <source>
        <dbReference type="Proteomes" id="UP001491310"/>
    </source>
</evidence>
<dbReference type="SMART" id="SM01144">
    <property type="entry name" value="DTW"/>
    <property type="match status" value="1"/>
</dbReference>
<name>A0ABR2YG80_9CHLO</name>
<evidence type="ECO:0000256" key="4">
    <source>
        <dbReference type="ARBA" id="ARBA00022694"/>
    </source>
</evidence>
<gene>
    <name evidence="8" type="ORF">WJX75_000413</name>
</gene>
<evidence type="ECO:0000259" key="7">
    <source>
        <dbReference type="SMART" id="SM01144"/>
    </source>
</evidence>
<feature type="domain" description="DTW" evidence="7">
    <location>
        <begin position="3"/>
        <end position="155"/>
    </location>
</feature>
<evidence type="ECO:0000256" key="5">
    <source>
        <dbReference type="ARBA" id="ARBA00034489"/>
    </source>
</evidence>
<evidence type="ECO:0000256" key="6">
    <source>
        <dbReference type="ARBA" id="ARBA00048718"/>
    </source>
</evidence>
<keyword evidence="9" id="KW-1185">Reference proteome</keyword>
<dbReference type="EC" id="2.5.1.25" evidence="1"/>
<dbReference type="Proteomes" id="UP001491310">
    <property type="component" value="Unassembled WGS sequence"/>
</dbReference>
<protein>
    <recommendedName>
        <fullName evidence="1">tRNA-uridine aminocarboxypropyltransferase</fullName>
        <ecNumber evidence="1">2.5.1.25</ecNumber>
    </recommendedName>
</protein>
<dbReference type="EMBL" id="JALJOT010000012">
    <property type="protein sequence ID" value="KAK9904675.1"/>
    <property type="molecule type" value="Genomic_DNA"/>
</dbReference>
<dbReference type="InterPro" id="IPR005636">
    <property type="entry name" value="DTW"/>
</dbReference>
<reference evidence="8 9" key="1">
    <citation type="journal article" date="2024" name="Nat. Commun.">
        <title>Phylogenomics reveals the evolutionary origins of lichenization in chlorophyte algae.</title>
        <authorList>
            <person name="Puginier C."/>
            <person name="Libourel C."/>
            <person name="Otte J."/>
            <person name="Skaloud P."/>
            <person name="Haon M."/>
            <person name="Grisel S."/>
            <person name="Petersen M."/>
            <person name="Berrin J.G."/>
            <person name="Delaux P.M."/>
            <person name="Dal Grande F."/>
            <person name="Keller J."/>
        </authorList>
    </citation>
    <scope>NUCLEOTIDE SEQUENCE [LARGE SCALE GENOMIC DNA]</scope>
    <source>
        <strain evidence="8 9">SAG 216-7</strain>
    </source>
</reference>
<dbReference type="Pfam" id="PF03942">
    <property type="entry name" value="DTW"/>
    <property type="match status" value="1"/>
</dbReference>
<comment type="catalytic activity">
    <reaction evidence="6">
        <text>a uridine in tRNA + S-adenosyl-L-methionine = a 3-[(3S)-3-amino-3-carboxypropyl]uridine in tRNA + S-methyl-5'-thioadenosine + H(+)</text>
        <dbReference type="Rhea" id="RHEA:62432"/>
        <dbReference type="Rhea" id="RHEA-COMP:13339"/>
        <dbReference type="Rhea" id="RHEA-COMP:16092"/>
        <dbReference type="ChEBI" id="CHEBI:15378"/>
        <dbReference type="ChEBI" id="CHEBI:17509"/>
        <dbReference type="ChEBI" id="CHEBI:59789"/>
        <dbReference type="ChEBI" id="CHEBI:65315"/>
        <dbReference type="ChEBI" id="CHEBI:82930"/>
        <dbReference type="EC" id="2.5.1.25"/>
    </reaction>
</comment>